<dbReference type="SUPFAM" id="SSF100950">
    <property type="entry name" value="NagB/RpiA/CoA transferase-like"/>
    <property type="match status" value="2"/>
</dbReference>
<gene>
    <name evidence="4" type="ORF">EPICR_40199</name>
</gene>
<dbReference type="InterPro" id="IPR003702">
    <property type="entry name" value="ActCoA_hydro_N"/>
</dbReference>
<dbReference type="PANTHER" id="PTHR21432:SF20">
    <property type="entry name" value="ACETYL-COA HYDROLASE"/>
    <property type="match status" value="1"/>
</dbReference>
<name>A0A484HJL2_9BACT</name>
<dbReference type="PANTHER" id="PTHR21432">
    <property type="entry name" value="ACETYL-COA HYDROLASE-RELATED"/>
    <property type="match status" value="1"/>
</dbReference>
<dbReference type="GO" id="GO:0016787">
    <property type="term" value="F:hydrolase activity"/>
    <property type="evidence" value="ECO:0007669"/>
    <property type="project" value="UniProtKB-KW"/>
</dbReference>
<evidence type="ECO:0000256" key="1">
    <source>
        <dbReference type="ARBA" id="ARBA00009632"/>
    </source>
</evidence>
<dbReference type="Gene3D" id="3.40.630.30">
    <property type="match status" value="1"/>
</dbReference>
<dbReference type="GO" id="GO:0016747">
    <property type="term" value="F:acyltransferase activity, transferring groups other than amino-acyl groups"/>
    <property type="evidence" value="ECO:0007669"/>
    <property type="project" value="InterPro"/>
</dbReference>
<reference evidence="4" key="1">
    <citation type="submission" date="2019-01" db="EMBL/GenBank/DDBJ databases">
        <authorList>
            <consortium name="Genoscope - CEA"/>
            <person name="William W."/>
        </authorList>
    </citation>
    <scope>NUCLEOTIDE SEQUENCE</scope>
    <source>
        <strain evidence="4">CR-1</strain>
    </source>
</reference>
<dbReference type="CDD" id="cd04301">
    <property type="entry name" value="NAT_SF"/>
    <property type="match status" value="1"/>
</dbReference>
<keyword evidence="4" id="KW-0378">Hydrolase</keyword>
<dbReference type="Gene3D" id="3.40.1080.10">
    <property type="entry name" value="Glutaconate Coenzyme A-transferase"/>
    <property type="match status" value="1"/>
</dbReference>
<keyword evidence="2" id="KW-0808">Transferase</keyword>
<dbReference type="Gene3D" id="3.40.1080.20">
    <property type="entry name" value="Acetyl-CoA hydrolase/transferase C-terminal domain"/>
    <property type="match status" value="1"/>
</dbReference>
<evidence type="ECO:0000313" key="4">
    <source>
        <dbReference type="EMBL" id="VEN74614.1"/>
    </source>
</evidence>
<dbReference type="GO" id="GO:0008775">
    <property type="term" value="F:acetate CoA-transferase activity"/>
    <property type="evidence" value="ECO:0007669"/>
    <property type="project" value="InterPro"/>
</dbReference>
<evidence type="ECO:0000259" key="3">
    <source>
        <dbReference type="PROSITE" id="PS51186"/>
    </source>
</evidence>
<dbReference type="SUPFAM" id="SSF55729">
    <property type="entry name" value="Acyl-CoA N-acyltransferases (Nat)"/>
    <property type="match status" value="1"/>
</dbReference>
<accession>A0A484HJL2</accession>
<dbReference type="InterPro" id="IPR016181">
    <property type="entry name" value="Acyl_CoA_acyltransferase"/>
</dbReference>
<feature type="domain" description="N-acetyltransferase" evidence="3">
    <location>
        <begin position="469"/>
        <end position="624"/>
    </location>
</feature>
<dbReference type="InterPro" id="IPR000182">
    <property type="entry name" value="GNAT_dom"/>
</dbReference>
<dbReference type="Pfam" id="PF00583">
    <property type="entry name" value="Acetyltransf_1"/>
    <property type="match status" value="1"/>
</dbReference>
<dbReference type="PROSITE" id="PS51186">
    <property type="entry name" value="GNAT"/>
    <property type="match status" value="1"/>
</dbReference>
<dbReference type="GO" id="GO:0006083">
    <property type="term" value="P:acetate metabolic process"/>
    <property type="evidence" value="ECO:0007669"/>
    <property type="project" value="InterPro"/>
</dbReference>
<dbReference type="InterPro" id="IPR037171">
    <property type="entry name" value="NagB/RpiA_transferase-like"/>
</dbReference>
<dbReference type="Pfam" id="PF13336">
    <property type="entry name" value="AcetylCoA_hyd_C"/>
    <property type="match status" value="1"/>
</dbReference>
<dbReference type="EMBL" id="CAACVI010000034">
    <property type="protein sequence ID" value="VEN74614.1"/>
    <property type="molecule type" value="Genomic_DNA"/>
</dbReference>
<proteinExistence type="inferred from homology"/>
<protein>
    <submittedName>
        <fullName evidence="4">Acetyl-CoA hydrolase</fullName>
    </submittedName>
</protein>
<evidence type="ECO:0000256" key="2">
    <source>
        <dbReference type="ARBA" id="ARBA00022679"/>
    </source>
</evidence>
<dbReference type="InterPro" id="IPR046433">
    <property type="entry name" value="ActCoA_hydro"/>
</dbReference>
<dbReference type="Pfam" id="PF02550">
    <property type="entry name" value="AcetylCoA_hydro"/>
    <property type="match status" value="1"/>
</dbReference>
<comment type="similarity">
    <text evidence="1">Belongs to the acetyl-CoA hydrolase/transferase family.</text>
</comment>
<sequence length="629" mass="69273">MAFKHCWADDYVAKRASADEAAGMIRSGQRVFIGSCCGEPQRLVRALFEQSHRFTGVEIIRILTLETSGISPLMSVADKTHGQNLTIRSLYSGSLKTRKLSRDIRFATPVNLSAVPRLFKSRDLPIQAALIQASPPDDFGWMSLGVSVDITLAAAQSADRVIVQVNPRMPRTLGRSFIHVDDVDVIVEHEEALLSPGEPPDMESANVIAQYIANLVEDGATIQVCPGVTHAATLLALSEKNDIGIHTQHVTDHIMRLMARGVITNRRKGLNEGKLVASGAMGSRELYEFLNDNPSIELHPSNYVNDPAVISRHRDMASMNVAMSMDLTGQAAVDAFSYNQFFGATGLLDFVRGAAQAKGGKSILMLPATYEKGKKSRIVPTLNDTAVVVPRVDVHYVVSEFGAVNLFGKSMRERAMAMISIADPAFRDELFDKAKELGLIGAGRRLGESIRGVYPVHLEETILVDGMKVVARPVKPVDERRIQQHFYDLDKNDIVARFFHEKTNFVTEESESVYRVDYVNDITIVLVTGEFGFGKVIGIGQCLRDPRTHVGEIAFSVSKPFQGKGLGKTLLFKLLKAAKENGFTGMIAYTTPGNKGMRRLFNLLPFTVKTSREDDMLLLSCSFDEPRAE</sequence>
<dbReference type="InterPro" id="IPR026888">
    <property type="entry name" value="AcetylCoA_hyd_C"/>
</dbReference>
<dbReference type="InterPro" id="IPR038460">
    <property type="entry name" value="AcetylCoA_hyd_C_sf"/>
</dbReference>
<organism evidence="4">
    <name type="scientific">uncultured Desulfobacteraceae bacterium</name>
    <dbReference type="NCBI Taxonomy" id="218296"/>
    <lineage>
        <taxon>Bacteria</taxon>
        <taxon>Pseudomonadati</taxon>
        <taxon>Thermodesulfobacteriota</taxon>
        <taxon>Desulfobacteria</taxon>
        <taxon>Desulfobacterales</taxon>
        <taxon>Desulfobacteraceae</taxon>
        <taxon>environmental samples</taxon>
    </lineage>
</organism>
<dbReference type="AlphaFoldDB" id="A0A484HJL2"/>
<dbReference type="Gene3D" id="3.30.750.70">
    <property type="entry name" value="4-hydroxybutyrate coenzyme like domains"/>
    <property type="match status" value="1"/>
</dbReference>